<dbReference type="SUPFAM" id="SSF57440">
    <property type="entry name" value="Kringle-like"/>
    <property type="match status" value="1"/>
</dbReference>
<dbReference type="PROSITE" id="PS50070">
    <property type="entry name" value="KRINGLE_2"/>
    <property type="match status" value="1"/>
</dbReference>
<feature type="disulfide bond" evidence="3">
    <location>
        <begin position="68"/>
        <end position="91"/>
    </location>
</feature>
<reference evidence="5" key="3">
    <citation type="submission" date="2025-09" db="UniProtKB">
        <authorList>
            <consortium name="Ensembl"/>
        </authorList>
    </citation>
    <scope>IDENTIFICATION</scope>
    <source>
        <strain evidence="5">Guanapo</strain>
    </source>
</reference>
<dbReference type="GeneTree" id="ENSGT00940000156019"/>
<reference evidence="6" key="1">
    <citation type="submission" date="2013-11" db="EMBL/GenBank/DDBJ databases">
        <title>The genomic landscape of the Guanapo guppy.</title>
        <authorList>
            <person name="Kuenstner A."/>
            <person name="Dreyer C."/>
        </authorList>
    </citation>
    <scope>NUCLEOTIDE SEQUENCE</scope>
    <source>
        <strain evidence="6">Guanapo</strain>
    </source>
</reference>
<dbReference type="PROSITE" id="PS00021">
    <property type="entry name" value="KRINGLE_1"/>
    <property type="match status" value="1"/>
</dbReference>
<feature type="domain" description="Kringle" evidence="4">
    <location>
        <begin position="16"/>
        <end position="96"/>
    </location>
</feature>
<evidence type="ECO:0000313" key="6">
    <source>
        <dbReference type="Proteomes" id="UP000242638"/>
    </source>
</evidence>
<dbReference type="GO" id="GO:0005102">
    <property type="term" value="F:signaling receptor binding"/>
    <property type="evidence" value="ECO:0007669"/>
    <property type="project" value="TreeGrafter"/>
</dbReference>
<protein>
    <recommendedName>
        <fullName evidence="4">Kringle domain-containing protein</fullName>
    </recommendedName>
</protein>
<dbReference type="FunFam" id="2.40.20.10:FF:000011">
    <property type="entry name" value="Plasminogen"/>
    <property type="match status" value="1"/>
</dbReference>
<dbReference type="OMA" id="NSSTRWE"/>
<dbReference type="InterPro" id="IPR013806">
    <property type="entry name" value="Kringle-like"/>
</dbReference>
<dbReference type="InterPro" id="IPR050759">
    <property type="entry name" value="Serine_protease_kringle"/>
</dbReference>
<dbReference type="STRING" id="8081.ENSPREP00000026566"/>
<dbReference type="Pfam" id="PF00051">
    <property type="entry name" value="Kringle"/>
    <property type="match status" value="1"/>
</dbReference>
<dbReference type="InterPro" id="IPR000001">
    <property type="entry name" value="Kringle"/>
</dbReference>
<evidence type="ECO:0000256" key="2">
    <source>
        <dbReference type="ARBA" id="ARBA00023157"/>
    </source>
</evidence>
<comment type="caution">
    <text evidence="3">Lacks conserved residue(s) required for the propagation of feature annotation.</text>
</comment>
<dbReference type="PANTHER" id="PTHR24261">
    <property type="entry name" value="PLASMINOGEN-RELATED"/>
    <property type="match status" value="1"/>
</dbReference>
<keyword evidence="6" id="KW-1185">Reference proteome</keyword>
<sequence length="105" mass="11783">FPFPASEPPSIIPELSCITGNGESYRGLIAVTTSGKKCQRWASQTPHRHDYTIVPEQFPDAGLDKNYCRNPDGKQKPWCFTTDYKTPWEYCSLPNCNDILASGIN</sequence>
<dbReference type="GO" id="GO:0005615">
    <property type="term" value="C:extracellular space"/>
    <property type="evidence" value="ECO:0007669"/>
    <property type="project" value="TreeGrafter"/>
</dbReference>
<dbReference type="Proteomes" id="UP000242638">
    <property type="component" value="Unassembled WGS sequence"/>
</dbReference>
<dbReference type="Ensembl" id="ENSPRET00000026839.1">
    <property type="protein sequence ID" value="ENSPREP00000026566.1"/>
    <property type="gene ID" value="ENSPREG00000017957.1"/>
</dbReference>
<dbReference type="Gene3D" id="2.40.20.10">
    <property type="entry name" value="Plasminogen Kringle 4"/>
    <property type="match status" value="1"/>
</dbReference>
<keyword evidence="1 3" id="KW-0420">Kringle</keyword>
<dbReference type="PRINTS" id="PR00018">
    <property type="entry name" value="KRINGLE"/>
</dbReference>
<dbReference type="InterPro" id="IPR018056">
    <property type="entry name" value="Kringle_CS"/>
</dbReference>
<keyword evidence="2 3" id="KW-1015">Disulfide bond</keyword>
<dbReference type="GO" id="GO:0004175">
    <property type="term" value="F:endopeptidase activity"/>
    <property type="evidence" value="ECO:0007669"/>
    <property type="project" value="TreeGrafter"/>
</dbReference>
<organism evidence="5 6">
    <name type="scientific">Poecilia reticulata</name>
    <name type="common">Guppy</name>
    <name type="synonym">Acanthophacelus reticulatus</name>
    <dbReference type="NCBI Taxonomy" id="8081"/>
    <lineage>
        <taxon>Eukaryota</taxon>
        <taxon>Metazoa</taxon>
        <taxon>Chordata</taxon>
        <taxon>Craniata</taxon>
        <taxon>Vertebrata</taxon>
        <taxon>Euteleostomi</taxon>
        <taxon>Actinopterygii</taxon>
        <taxon>Neopterygii</taxon>
        <taxon>Teleostei</taxon>
        <taxon>Neoteleostei</taxon>
        <taxon>Acanthomorphata</taxon>
        <taxon>Ovalentaria</taxon>
        <taxon>Atherinomorphae</taxon>
        <taxon>Cyprinodontiformes</taxon>
        <taxon>Poeciliidae</taxon>
        <taxon>Poeciliinae</taxon>
        <taxon>Poecilia</taxon>
    </lineage>
</organism>
<dbReference type="PANTHER" id="PTHR24261:SF7">
    <property type="entry name" value="KRINGLE DOMAIN-CONTAINING PROTEIN"/>
    <property type="match status" value="1"/>
</dbReference>
<name>A0A3P9PXF7_POERE</name>
<dbReference type="SMART" id="SM00130">
    <property type="entry name" value="KR"/>
    <property type="match status" value="1"/>
</dbReference>
<dbReference type="CDD" id="cd00108">
    <property type="entry name" value="KR"/>
    <property type="match status" value="1"/>
</dbReference>
<evidence type="ECO:0000313" key="5">
    <source>
        <dbReference type="Ensembl" id="ENSPREP00000026566.1"/>
    </source>
</evidence>
<proteinExistence type="predicted"/>
<evidence type="ECO:0000256" key="1">
    <source>
        <dbReference type="ARBA" id="ARBA00022572"/>
    </source>
</evidence>
<evidence type="ECO:0000256" key="3">
    <source>
        <dbReference type="PROSITE-ProRule" id="PRU00121"/>
    </source>
</evidence>
<evidence type="ECO:0000259" key="4">
    <source>
        <dbReference type="PROSITE" id="PS50070"/>
    </source>
</evidence>
<reference evidence="5" key="2">
    <citation type="submission" date="2025-08" db="UniProtKB">
        <authorList>
            <consortium name="Ensembl"/>
        </authorList>
    </citation>
    <scope>IDENTIFICATION</scope>
    <source>
        <strain evidence="5">Guanapo</strain>
    </source>
</reference>
<dbReference type="InterPro" id="IPR038178">
    <property type="entry name" value="Kringle_sf"/>
</dbReference>
<dbReference type="AlphaFoldDB" id="A0A3P9PXF7"/>
<accession>A0A3P9PXF7</accession>